<name>A0A1J1DR25_9BACT</name>
<gene>
    <name evidence="3" type="ORF">RSDT_0770</name>
</gene>
<keyword evidence="2" id="KW-0732">Signal</keyword>
<evidence type="ECO:0000313" key="3">
    <source>
        <dbReference type="EMBL" id="BAV92282.1"/>
    </source>
</evidence>
<feature type="compositionally biased region" description="Polar residues" evidence="1">
    <location>
        <begin position="111"/>
        <end position="120"/>
    </location>
</feature>
<dbReference type="KEGG" id="dtr:RSDT_0770"/>
<evidence type="ECO:0000313" key="4">
    <source>
        <dbReference type="Proteomes" id="UP000242645"/>
    </source>
</evidence>
<accession>A0A1J1DR25</accession>
<dbReference type="Proteomes" id="UP000242645">
    <property type="component" value="Chromosome"/>
</dbReference>
<dbReference type="OrthoDB" id="5461169at2"/>
<feature type="signal peptide" evidence="2">
    <location>
        <begin position="1"/>
        <end position="23"/>
    </location>
</feature>
<keyword evidence="4" id="KW-1185">Reference proteome</keyword>
<dbReference type="AlphaFoldDB" id="A0A1J1DR25"/>
<feature type="compositionally biased region" description="Basic and acidic residues" evidence="1">
    <location>
        <begin position="77"/>
        <end position="86"/>
    </location>
</feature>
<dbReference type="EMBL" id="AP017368">
    <property type="protein sequence ID" value="BAV92282.1"/>
    <property type="molecule type" value="Genomic_DNA"/>
</dbReference>
<feature type="region of interest" description="Disordered" evidence="1">
    <location>
        <begin position="30"/>
        <end position="120"/>
    </location>
</feature>
<sequence length="120" mass="12798">MTAMMQRLLFAAALCLSLTLTTAAPQNSYAASAYSPRHSGLEPPGGPKPLRGLSGNSTSRTTEGGRGYTDAYGNTIDDVKPAEKAPRQRPRPGAYGGYNANETDRPLPNPDKSSPLWTFQ</sequence>
<proteinExistence type="predicted"/>
<organism evidence="3 4">
    <name type="scientific">Candidatus Desulfovibrio trichonymphae</name>
    <dbReference type="NCBI Taxonomy" id="1725232"/>
    <lineage>
        <taxon>Bacteria</taxon>
        <taxon>Pseudomonadati</taxon>
        <taxon>Thermodesulfobacteriota</taxon>
        <taxon>Desulfovibrionia</taxon>
        <taxon>Desulfovibrionales</taxon>
        <taxon>Desulfovibrionaceae</taxon>
        <taxon>Desulfovibrio</taxon>
    </lineage>
</organism>
<evidence type="ECO:0000256" key="2">
    <source>
        <dbReference type="SAM" id="SignalP"/>
    </source>
</evidence>
<reference evidence="3 4" key="1">
    <citation type="journal article" date="2017" name="ISME J.">
        <title>Genome of 'Ca. Desulfovibrio trichonymphae', an H2-oxidizing bacterium in a tripartite symbiotic system within a protist cell in the termite gut.</title>
        <authorList>
            <person name="Kuwahara H."/>
            <person name="Yuki M."/>
            <person name="Izawa K."/>
            <person name="Ohkuma M."/>
            <person name="Hongoh Y."/>
        </authorList>
    </citation>
    <scope>NUCLEOTIDE SEQUENCE [LARGE SCALE GENOMIC DNA]</scope>
    <source>
        <strain evidence="3 4">Rs-N31</strain>
    </source>
</reference>
<evidence type="ECO:0000256" key="1">
    <source>
        <dbReference type="SAM" id="MobiDB-lite"/>
    </source>
</evidence>
<feature type="chain" id="PRO_5009618569" evidence="2">
    <location>
        <begin position="24"/>
        <end position="120"/>
    </location>
</feature>
<protein>
    <submittedName>
        <fullName evidence="3">Uncharacterized protein</fullName>
    </submittedName>
</protein>